<evidence type="ECO:0000313" key="4">
    <source>
        <dbReference type="Proteomes" id="UP000255036"/>
    </source>
</evidence>
<dbReference type="AlphaFoldDB" id="A0A371ASA6"/>
<keyword evidence="4" id="KW-1185">Reference proteome</keyword>
<organism evidence="3 4">
    <name type="scientific">Anaerosacchariphilus polymeriproducens</name>
    <dbReference type="NCBI Taxonomy" id="1812858"/>
    <lineage>
        <taxon>Bacteria</taxon>
        <taxon>Bacillati</taxon>
        <taxon>Bacillota</taxon>
        <taxon>Clostridia</taxon>
        <taxon>Lachnospirales</taxon>
        <taxon>Lachnospiraceae</taxon>
        <taxon>Anaerosacchariphilus</taxon>
    </lineage>
</organism>
<dbReference type="SUPFAM" id="SSF158791">
    <property type="entry name" value="MgtE N-terminal domain-like"/>
    <property type="match status" value="1"/>
</dbReference>
<proteinExistence type="predicted"/>
<evidence type="ECO:0000256" key="1">
    <source>
        <dbReference type="SAM" id="MobiDB-lite"/>
    </source>
</evidence>
<evidence type="ECO:0008006" key="5">
    <source>
        <dbReference type="Google" id="ProtNLM"/>
    </source>
</evidence>
<name>A0A371ASA6_9FIRM</name>
<evidence type="ECO:0000256" key="2">
    <source>
        <dbReference type="SAM" id="Phobius"/>
    </source>
</evidence>
<evidence type="ECO:0000313" key="3">
    <source>
        <dbReference type="EMBL" id="RDU22432.1"/>
    </source>
</evidence>
<keyword evidence="2" id="KW-0812">Transmembrane</keyword>
<sequence>MEDNFEELEEKTEKSKKELKKEQKDKKKEEKKLKKQKKNADKIIEDSDSLEEKEGSRFAVVLAVAGLVITWLIILVLLVKADIGGFGSGVLSPILEDVPYINKILPESSSKSDKKKVNPDYPYKTVEEAIEQIKKLQVELQDEKEKSETGDSNIQDLQTEIERLKEFEKKQVEFQKLKTEFYEEVVFGENAPAMKEYQKYYESIDPTNAELLYKEVVKQEAYNQKVQDYATTYSAMKPKQAAAILEKLTDDLKLAAQILEVMDKESRGDILGAMDPDFAVKLTKIMAPEE</sequence>
<feature type="compositionally biased region" description="Basic and acidic residues" evidence="1">
    <location>
        <begin position="11"/>
        <end position="41"/>
    </location>
</feature>
<dbReference type="Proteomes" id="UP000255036">
    <property type="component" value="Unassembled WGS sequence"/>
</dbReference>
<accession>A0A371ASA6</accession>
<protein>
    <recommendedName>
        <fullName evidence="5">Magnesium transporter MgtE intracellular domain-containing protein</fullName>
    </recommendedName>
</protein>
<comment type="caution">
    <text evidence="3">The sequence shown here is derived from an EMBL/GenBank/DDBJ whole genome shotgun (WGS) entry which is preliminary data.</text>
</comment>
<feature type="region of interest" description="Disordered" evidence="1">
    <location>
        <begin position="1"/>
        <end position="41"/>
    </location>
</feature>
<reference evidence="3 4" key="1">
    <citation type="submission" date="2018-07" db="EMBL/GenBank/DDBJ databases">
        <title>Anaerosacharophilus polymeroproducens gen. nov. sp. nov., an anaerobic bacterium isolated from salt field.</title>
        <authorList>
            <person name="Kim W."/>
            <person name="Yang S.-H."/>
            <person name="Oh J."/>
            <person name="Lee J.-H."/>
            <person name="Kwon K.K."/>
        </authorList>
    </citation>
    <scope>NUCLEOTIDE SEQUENCE [LARGE SCALE GENOMIC DNA]</scope>
    <source>
        <strain evidence="3 4">MCWD5</strain>
    </source>
</reference>
<feature type="compositionally biased region" description="Acidic residues" evidence="1">
    <location>
        <begin position="1"/>
        <end position="10"/>
    </location>
</feature>
<keyword evidence="2" id="KW-1133">Transmembrane helix</keyword>
<dbReference type="EMBL" id="QRCT01000049">
    <property type="protein sequence ID" value="RDU22432.1"/>
    <property type="molecule type" value="Genomic_DNA"/>
</dbReference>
<dbReference type="RefSeq" id="WP_115482842.1">
    <property type="nucleotide sequence ID" value="NZ_QRCT01000049.1"/>
</dbReference>
<feature type="transmembrane region" description="Helical" evidence="2">
    <location>
        <begin position="58"/>
        <end position="79"/>
    </location>
</feature>
<dbReference type="OrthoDB" id="1766808at2"/>
<gene>
    <name evidence="3" type="ORF">DWV06_14155</name>
</gene>
<keyword evidence="2" id="KW-0472">Membrane</keyword>